<dbReference type="AlphaFoldDB" id="A0A7Z2ZQU9"/>
<evidence type="ECO:0000256" key="5">
    <source>
        <dbReference type="ARBA" id="ARBA00023136"/>
    </source>
</evidence>
<dbReference type="Proteomes" id="UP000502415">
    <property type="component" value="Chromosome"/>
</dbReference>
<feature type="transmembrane region" description="Helical" evidence="6">
    <location>
        <begin position="247"/>
        <end position="267"/>
    </location>
</feature>
<feature type="transmembrane region" description="Helical" evidence="6">
    <location>
        <begin position="342"/>
        <end position="362"/>
    </location>
</feature>
<evidence type="ECO:0000256" key="6">
    <source>
        <dbReference type="SAM" id="Phobius"/>
    </source>
</evidence>
<sequence length="509" mass="53654">MNLSLFRNALANLLGAVVPAVVALGTVPLVVKGLGDAGYGLYSLVTAIVGYFAVLDINVTAGSVKYIAEFNARQDRERINQTVCFGLSVYAVLGLLGALGLACGAGFLVTRVFSVPAALQAEAVDTLRLAALGFFVGQLLSYLQSIPQSLMRYDIASRIEMLFGTGVPLLTVGVLLLGHGLFDVILLRVVASTVHAGVLWHSVRKLLPGLAWRRPGAAIRRELLGFSAYSFLSRFATLSYAYADKLIIGALAGVTALAYFTVASTLANRILGLTYRLSGVLFPAASALAARGELERLRRLYLKANRYIVFINASVLVLVAVFSYEILFYWMDARFARAGQVVLAVMTLSQFIDSLTSLPSLVNDGMGHPRYSGMFALVRAVLGLLVVYLGVAGWGIAGAAWGHLAASLLLTCAFLVAVHGRTVPATLGDLARQSYLPSVLGVGAVAIAAGFARQMAGGAPLALLALVLATAAALGVHGALCVLEPDDKAMLRTRLAGLVKGILSVRKSV</sequence>
<comment type="subcellular location">
    <subcellularLocation>
        <location evidence="1">Cell membrane</location>
        <topology evidence="1">Multi-pass membrane protein</topology>
    </subcellularLocation>
</comment>
<feature type="transmembrane region" description="Helical" evidence="6">
    <location>
        <begin position="12"/>
        <end position="31"/>
    </location>
</feature>
<evidence type="ECO:0000256" key="1">
    <source>
        <dbReference type="ARBA" id="ARBA00004651"/>
    </source>
</evidence>
<feature type="transmembrane region" description="Helical" evidence="6">
    <location>
        <begin position="403"/>
        <end position="423"/>
    </location>
</feature>
<dbReference type="Pfam" id="PF13440">
    <property type="entry name" value="Polysacc_synt_3"/>
    <property type="match status" value="1"/>
</dbReference>
<proteinExistence type="predicted"/>
<name>A0A7Z2ZQU9_9BURK</name>
<gene>
    <name evidence="7" type="ORF">HH212_00960</name>
</gene>
<feature type="transmembrane region" description="Helical" evidence="6">
    <location>
        <begin position="374"/>
        <end position="397"/>
    </location>
</feature>
<evidence type="ECO:0000256" key="3">
    <source>
        <dbReference type="ARBA" id="ARBA00022692"/>
    </source>
</evidence>
<protein>
    <submittedName>
        <fullName evidence="7">Oligosaccharide flippase family protein</fullName>
    </submittedName>
</protein>
<keyword evidence="3 6" id="KW-0812">Transmembrane</keyword>
<feature type="transmembrane region" description="Helical" evidence="6">
    <location>
        <begin position="37"/>
        <end position="61"/>
    </location>
</feature>
<dbReference type="PANTHER" id="PTHR30250">
    <property type="entry name" value="PST FAMILY PREDICTED COLANIC ACID TRANSPORTER"/>
    <property type="match status" value="1"/>
</dbReference>
<keyword evidence="2" id="KW-1003">Cell membrane</keyword>
<dbReference type="RefSeq" id="WP_169433680.1">
    <property type="nucleotide sequence ID" value="NZ_CP051685.1"/>
</dbReference>
<evidence type="ECO:0000256" key="4">
    <source>
        <dbReference type="ARBA" id="ARBA00022989"/>
    </source>
</evidence>
<organism evidence="7 8">
    <name type="scientific">Massilia forsythiae</name>
    <dbReference type="NCBI Taxonomy" id="2728020"/>
    <lineage>
        <taxon>Bacteria</taxon>
        <taxon>Pseudomonadati</taxon>
        <taxon>Pseudomonadota</taxon>
        <taxon>Betaproteobacteria</taxon>
        <taxon>Burkholderiales</taxon>
        <taxon>Oxalobacteraceae</taxon>
        <taxon>Telluria group</taxon>
        <taxon>Massilia</taxon>
    </lineage>
</organism>
<feature type="transmembrane region" description="Helical" evidence="6">
    <location>
        <begin position="435"/>
        <end position="455"/>
    </location>
</feature>
<keyword evidence="4 6" id="KW-1133">Transmembrane helix</keyword>
<reference evidence="7 8" key="1">
    <citation type="submission" date="2020-04" db="EMBL/GenBank/DDBJ databases">
        <title>Genome sequencing of novel species.</title>
        <authorList>
            <person name="Heo J."/>
            <person name="Kim S.-J."/>
            <person name="Kim J.-S."/>
            <person name="Hong S.-B."/>
            <person name="Kwon S.-W."/>
        </authorList>
    </citation>
    <scope>NUCLEOTIDE SEQUENCE [LARGE SCALE GENOMIC DNA]</scope>
    <source>
        <strain evidence="7 8">GN2-R2</strain>
    </source>
</reference>
<feature type="transmembrane region" description="Helical" evidence="6">
    <location>
        <begin position="82"/>
        <end position="109"/>
    </location>
</feature>
<feature type="transmembrane region" description="Helical" evidence="6">
    <location>
        <begin position="307"/>
        <end position="330"/>
    </location>
</feature>
<dbReference type="InterPro" id="IPR050833">
    <property type="entry name" value="Poly_Biosynth_Transport"/>
</dbReference>
<keyword evidence="8" id="KW-1185">Reference proteome</keyword>
<feature type="transmembrane region" description="Helical" evidence="6">
    <location>
        <begin position="461"/>
        <end position="483"/>
    </location>
</feature>
<feature type="transmembrane region" description="Helical" evidence="6">
    <location>
        <begin position="159"/>
        <end position="179"/>
    </location>
</feature>
<evidence type="ECO:0000313" key="7">
    <source>
        <dbReference type="EMBL" id="QJD98782.1"/>
    </source>
</evidence>
<dbReference type="PANTHER" id="PTHR30250:SF26">
    <property type="entry name" value="PSMA PROTEIN"/>
    <property type="match status" value="1"/>
</dbReference>
<keyword evidence="5 6" id="KW-0472">Membrane</keyword>
<accession>A0A7Z2ZQU9</accession>
<dbReference type="EMBL" id="CP051685">
    <property type="protein sequence ID" value="QJD98782.1"/>
    <property type="molecule type" value="Genomic_DNA"/>
</dbReference>
<evidence type="ECO:0000256" key="2">
    <source>
        <dbReference type="ARBA" id="ARBA00022475"/>
    </source>
</evidence>
<feature type="transmembrane region" description="Helical" evidence="6">
    <location>
        <begin position="129"/>
        <end position="147"/>
    </location>
</feature>
<evidence type="ECO:0000313" key="8">
    <source>
        <dbReference type="Proteomes" id="UP000502415"/>
    </source>
</evidence>
<dbReference type="KEGG" id="mfy:HH212_00960"/>
<dbReference type="GO" id="GO:0005886">
    <property type="term" value="C:plasma membrane"/>
    <property type="evidence" value="ECO:0007669"/>
    <property type="project" value="UniProtKB-SubCell"/>
</dbReference>